<accession>A0A5C5XCF8</accession>
<gene>
    <name evidence="2" type="ORF">Pan54_06940</name>
</gene>
<evidence type="ECO:0008006" key="4">
    <source>
        <dbReference type="Google" id="ProtNLM"/>
    </source>
</evidence>
<evidence type="ECO:0000313" key="2">
    <source>
        <dbReference type="EMBL" id="TWT59983.1"/>
    </source>
</evidence>
<protein>
    <recommendedName>
        <fullName evidence="4">PepSY domain-containing protein</fullName>
    </recommendedName>
</protein>
<name>A0A5C5XCF8_9PLAN</name>
<dbReference type="Proteomes" id="UP000316095">
    <property type="component" value="Unassembled WGS sequence"/>
</dbReference>
<reference evidence="2 3" key="1">
    <citation type="submission" date="2019-02" db="EMBL/GenBank/DDBJ databases">
        <title>Deep-cultivation of Planctomycetes and their phenomic and genomic characterization uncovers novel biology.</title>
        <authorList>
            <person name="Wiegand S."/>
            <person name="Jogler M."/>
            <person name="Boedeker C."/>
            <person name="Pinto D."/>
            <person name="Vollmers J."/>
            <person name="Rivas-Marin E."/>
            <person name="Kohn T."/>
            <person name="Peeters S.H."/>
            <person name="Heuer A."/>
            <person name="Rast P."/>
            <person name="Oberbeckmann S."/>
            <person name="Bunk B."/>
            <person name="Jeske O."/>
            <person name="Meyerdierks A."/>
            <person name="Storesund J.E."/>
            <person name="Kallscheuer N."/>
            <person name="Luecker S."/>
            <person name="Lage O.M."/>
            <person name="Pohl T."/>
            <person name="Merkel B.J."/>
            <person name="Hornburger P."/>
            <person name="Mueller R.-W."/>
            <person name="Bruemmer F."/>
            <person name="Labrenz M."/>
            <person name="Spormann A.M."/>
            <person name="Op Den Camp H."/>
            <person name="Overmann J."/>
            <person name="Amann R."/>
            <person name="Jetten M.S.M."/>
            <person name="Mascher T."/>
            <person name="Medema M.H."/>
            <person name="Devos D.P."/>
            <person name="Kaster A.-K."/>
            <person name="Ovreas L."/>
            <person name="Rohde M."/>
            <person name="Galperin M.Y."/>
            <person name="Jogler C."/>
        </authorList>
    </citation>
    <scope>NUCLEOTIDE SEQUENCE [LARGE SCALE GENOMIC DNA]</scope>
    <source>
        <strain evidence="2 3">Pan54</strain>
    </source>
</reference>
<organism evidence="2 3">
    <name type="scientific">Rubinisphaera italica</name>
    <dbReference type="NCBI Taxonomy" id="2527969"/>
    <lineage>
        <taxon>Bacteria</taxon>
        <taxon>Pseudomonadati</taxon>
        <taxon>Planctomycetota</taxon>
        <taxon>Planctomycetia</taxon>
        <taxon>Planctomycetales</taxon>
        <taxon>Planctomycetaceae</taxon>
        <taxon>Rubinisphaera</taxon>
    </lineage>
</organism>
<feature type="chain" id="PRO_5023084121" description="PepSY domain-containing protein" evidence="1">
    <location>
        <begin position="24"/>
        <end position="173"/>
    </location>
</feature>
<dbReference type="RefSeq" id="WP_146502155.1">
    <property type="nucleotide sequence ID" value="NZ_SJPG01000001.1"/>
</dbReference>
<dbReference type="EMBL" id="SJPG01000001">
    <property type="protein sequence ID" value="TWT59983.1"/>
    <property type="molecule type" value="Genomic_DNA"/>
</dbReference>
<keyword evidence="1" id="KW-0732">Signal</keyword>
<dbReference type="OrthoDB" id="212860at2"/>
<keyword evidence="3" id="KW-1185">Reference proteome</keyword>
<evidence type="ECO:0000256" key="1">
    <source>
        <dbReference type="SAM" id="SignalP"/>
    </source>
</evidence>
<comment type="caution">
    <text evidence="2">The sequence shown here is derived from an EMBL/GenBank/DDBJ whole genome shotgun (WGS) entry which is preliminary data.</text>
</comment>
<evidence type="ECO:0000313" key="3">
    <source>
        <dbReference type="Proteomes" id="UP000316095"/>
    </source>
</evidence>
<dbReference type="AlphaFoldDB" id="A0A5C5XCF8"/>
<proteinExistence type="predicted"/>
<feature type="signal peptide" evidence="1">
    <location>
        <begin position="1"/>
        <end position="23"/>
    </location>
</feature>
<sequence precursor="true">MTKTIMTLSLFSISLITFTGAVAGPILVQPGTTYEVAPPVYETAPLPPGARHETMYLPEAQEYQTIVPYVESAPYPPALPLLYDRVVYKDQHRKHPHAVPYLVEVPLWKPILPRRRAKYCGPECAMITICVPPCEVPRVRVTRFGHKLRYDFGKYEVDVIVRRDGRIIVDYDA</sequence>